<dbReference type="Proteomes" id="UP001152797">
    <property type="component" value="Unassembled WGS sequence"/>
</dbReference>
<gene>
    <name evidence="1" type="ORF">C1SCF055_LOCUS26962</name>
</gene>
<evidence type="ECO:0000313" key="1">
    <source>
        <dbReference type="EMBL" id="CAI4000875.1"/>
    </source>
</evidence>
<comment type="caution">
    <text evidence="1">The sequence shown here is derived from an EMBL/GenBank/DDBJ whole genome shotgun (WGS) entry which is preliminary data.</text>
</comment>
<organism evidence="1">
    <name type="scientific">Cladocopium goreaui</name>
    <dbReference type="NCBI Taxonomy" id="2562237"/>
    <lineage>
        <taxon>Eukaryota</taxon>
        <taxon>Sar</taxon>
        <taxon>Alveolata</taxon>
        <taxon>Dinophyceae</taxon>
        <taxon>Suessiales</taxon>
        <taxon>Symbiodiniaceae</taxon>
        <taxon>Cladocopium</taxon>
    </lineage>
</organism>
<sequence>MARMRWWTATGATNCMCEQKKGKLVGYKNECAKKGDGPASQCGDKCNNKVRDGWMCVSAQEHLFCLAIVLLDHEMLVESCLDFQHSAATCALLGKEKSLRQL</sequence>
<dbReference type="EMBL" id="CAMXCT030002853">
    <property type="protein sequence ID" value="CAL4788187.1"/>
    <property type="molecule type" value="Genomic_DNA"/>
</dbReference>
<dbReference type="EMBL" id="CAMXCT020002853">
    <property type="protein sequence ID" value="CAL1154250.1"/>
    <property type="molecule type" value="Genomic_DNA"/>
</dbReference>
<reference evidence="1" key="1">
    <citation type="submission" date="2022-10" db="EMBL/GenBank/DDBJ databases">
        <authorList>
            <person name="Chen Y."/>
            <person name="Dougan E. K."/>
            <person name="Chan C."/>
            <person name="Rhodes N."/>
            <person name="Thang M."/>
        </authorList>
    </citation>
    <scope>NUCLEOTIDE SEQUENCE</scope>
</reference>
<dbReference type="AlphaFoldDB" id="A0A9P1D078"/>
<protein>
    <submittedName>
        <fullName evidence="1">Uncharacterized protein</fullName>
    </submittedName>
</protein>
<evidence type="ECO:0000313" key="3">
    <source>
        <dbReference type="Proteomes" id="UP001152797"/>
    </source>
</evidence>
<dbReference type="EMBL" id="CAMXCT010002853">
    <property type="protein sequence ID" value="CAI4000875.1"/>
    <property type="molecule type" value="Genomic_DNA"/>
</dbReference>
<keyword evidence="3" id="KW-1185">Reference proteome</keyword>
<accession>A0A9P1D078</accession>
<reference evidence="2 3" key="2">
    <citation type="submission" date="2024-05" db="EMBL/GenBank/DDBJ databases">
        <authorList>
            <person name="Chen Y."/>
            <person name="Shah S."/>
            <person name="Dougan E. K."/>
            <person name="Thang M."/>
            <person name="Chan C."/>
        </authorList>
    </citation>
    <scope>NUCLEOTIDE SEQUENCE [LARGE SCALE GENOMIC DNA]</scope>
</reference>
<proteinExistence type="predicted"/>
<evidence type="ECO:0000313" key="2">
    <source>
        <dbReference type="EMBL" id="CAL4788187.1"/>
    </source>
</evidence>
<name>A0A9P1D078_9DINO</name>